<dbReference type="InterPro" id="IPR000504">
    <property type="entry name" value="RRM_dom"/>
</dbReference>
<evidence type="ECO:0000256" key="1">
    <source>
        <dbReference type="PROSITE-ProRule" id="PRU00176"/>
    </source>
</evidence>
<dbReference type="Gene3D" id="3.30.70.330">
    <property type="match status" value="1"/>
</dbReference>
<dbReference type="AlphaFoldDB" id="A0A4Z1SY25"/>
<dbReference type="GO" id="GO:0003723">
    <property type="term" value="F:RNA binding"/>
    <property type="evidence" value="ECO:0007669"/>
    <property type="project" value="UniProtKB-UniRule"/>
</dbReference>
<feature type="region of interest" description="Disordered" evidence="2">
    <location>
        <begin position="73"/>
        <end position="119"/>
    </location>
</feature>
<evidence type="ECO:0000313" key="4">
    <source>
        <dbReference type="EMBL" id="TNJ26583.1"/>
    </source>
</evidence>
<dbReference type="OrthoDB" id="272703at2759"/>
<feature type="domain" description="RRM" evidence="3">
    <location>
        <begin position="4"/>
        <end position="74"/>
    </location>
</feature>
<dbReference type="SUPFAM" id="SSF54928">
    <property type="entry name" value="RNA-binding domain, RBD"/>
    <property type="match status" value="1"/>
</dbReference>
<dbReference type="EMBL" id="VDLU01000005">
    <property type="protein sequence ID" value="TNJ26583.1"/>
    <property type="molecule type" value="Genomic_DNA"/>
</dbReference>
<accession>A0A4Z1SY25</accession>
<gene>
    <name evidence="4" type="ORF">GMRT_16402</name>
</gene>
<name>A0A4Z1SY25_GIAMU</name>
<feature type="compositionally biased region" description="Basic and acidic residues" evidence="2">
    <location>
        <begin position="90"/>
        <end position="119"/>
    </location>
</feature>
<proteinExistence type="predicted"/>
<sequence>MDEYRVVVRGLPATVTEDQVRDAWTKLGGMKEMYLNSERGFCFLTLGSETDLALATSSTITIDGHEYGIEKARAKKESRDLGARGPGGRDYNDRYRSERPDRFSMKRPGRMDDYPDRRGQAQPAVVYDYPRTAFNYVIRNLHPSLCTVAEFKKFISEKIGATTYTLICPNSDVGYFGYDSPDLDASRPLSLEYEGTVMPIFVCRGGPNNVRSLGRDEPRRSRSDMYDDAPEARDD</sequence>
<keyword evidence="5" id="KW-1185">Reference proteome</keyword>
<protein>
    <submittedName>
        <fullName evidence="4">Putative RNA binding protein</fullName>
    </submittedName>
</protein>
<dbReference type="Pfam" id="PF00076">
    <property type="entry name" value="RRM_1"/>
    <property type="match status" value="1"/>
</dbReference>
<dbReference type="InterPro" id="IPR012677">
    <property type="entry name" value="Nucleotide-bd_a/b_plait_sf"/>
</dbReference>
<dbReference type="VEuPathDB" id="GiardiaDB:GMRT_16402"/>
<evidence type="ECO:0000313" key="5">
    <source>
        <dbReference type="Proteomes" id="UP000315496"/>
    </source>
</evidence>
<feature type="region of interest" description="Disordered" evidence="2">
    <location>
        <begin position="211"/>
        <end position="235"/>
    </location>
</feature>
<dbReference type="Proteomes" id="UP000315496">
    <property type="component" value="Chromosome 5"/>
</dbReference>
<feature type="compositionally biased region" description="Basic and acidic residues" evidence="2">
    <location>
        <begin position="213"/>
        <end position="235"/>
    </location>
</feature>
<reference evidence="4 5" key="1">
    <citation type="submission" date="2019-05" db="EMBL/GenBank/DDBJ databases">
        <title>The compact genome of Giardia muris reveals important steps in the evolution of intestinal protozoan parasites.</title>
        <authorList>
            <person name="Xu F."/>
            <person name="Jimenez-Gonzalez A."/>
            <person name="Einarsson E."/>
            <person name="Astvaldsson A."/>
            <person name="Peirasmaki D."/>
            <person name="Eckmann L."/>
            <person name="Andersson J.O."/>
            <person name="Svard S.G."/>
            <person name="Jerlstrom-Hultqvist J."/>
        </authorList>
    </citation>
    <scope>NUCLEOTIDE SEQUENCE [LARGE SCALE GENOMIC DNA]</scope>
    <source>
        <strain evidence="4 5">Roberts-Thomson</strain>
    </source>
</reference>
<dbReference type="InterPro" id="IPR035979">
    <property type="entry name" value="RBD_domain_sf"/>
</dbReference>
<comment type="caution">
    <text evidence="4">The sequence shown here is derived from an EMBL/GenBank/DDBJ whole genome shotgun (WGS) entry which is preliminary data.</text>
</comment>
<keyword evidence="1" id="KW-0694">RNA-binding</keyword>
<organism evidence="4 5">
    <name type="scientific">Giardia muris</name>
    <dbReference type="NCBI Taxonomy" id="5742"/>
    <lineage>
        <taxon>Eukaryota</taxon>
        <taxon>Metamonada</taxon>
        <taxon>Diplomonadida</taxon>
        <taxon>Hexamitidae</taxon>
        <taxon>Giardiinae</taxon>
        <taxon>Giardia</taxon>
    </lineage>
</organism>
<dbReference type="PROSITE" id="PS50102">
    <property type="entry name" value="RRM"/>
    <property type="match status" value="1"/>
</dbReference>
<feature type="compositionally biased region" description="Basic and acidic residues" evidence="2">
    <location>
        <begin position="73"/>
        <end position="82"/>
    </location>
</feature>
<evidence type="ECO:0000259" key="3">
    <source>
        <dbReference type="PROSITE" id="PS50102"/>
    </source>
</evidence>
<evidence type="ECO:0000256" key="2">
    <source>
        <dbReference type="SAM" id="MobiDB-lite"/>
    </source>
</evidence>